<dbReference type="Pfam" id="PF20218">
    <property type="entry name" value="DUF6578"/>
    <property type="match status" value="1"/>
</dbReference>
<feature type="region of interest" description="Disordered" evidence="1">
    <location>
        <begin position="100"/>
        <end position="121"/>
    </location>
</feature>
<dbReference type="EMBL" id="JAQFWQ010000004">
    <property type="protein sequence ID" value="MDA2809509.1"/>
    <property type="molecule type" value="Genomic_DNA"/>
</dbReference>
<dbReference type="InterPro" id="IPR046485">
    <property type="entry name" value="DUF6578"/>
</dbReference>
<dbReference type="RefSeq" id="WP_270683414.1">
    <property type="nucleotide sequence ID" value="NZ_JAQFWQ010000004.1"/>
</dbReference>
<comment type="caution">
    <text evidence="2">The sequence shown here is derived from an EMBL/GenBank/DDBJ whole genome shotgun (WGS) entry which is preliminary data.</text>
</comment>
<proteinExistence type="predicted"/>
<dbReference type="Proteomes" id="UP001527866">
    <property type="component" value="Unassembled WGS sequence"/>
</dbReference>
<keyword evidence="3" id="KW-1185">Reference proteome</keyword>
<evidence type="ECO:0000313" key="3">
    <source>
        <dbReference type="Proteomes" id="UP001527866"/>
    </source>
</evidence>
<evidence type="ECO:0000313" key="2">
    <source>
        <dbReference type="EMBL" id="MDA2809509.1"/>
    </source>
</evidence>
<accession>A0ABT4TZ48</accession>
<reference evidence="2 3" key="1">
    <citation type="submission" date="2023-01" db="EMBL/GenBank/DDBJ databases">
        <title>Draft genome sequence of Nocardiopsis sp. RSe5-2 isolated from halophytes.</title>
        <authorList>
            <person name="Duangmal K."/>
            <person name="Chantavorakit T."/>
        </authorList>
    </citation>
    <scope>NUCLEOTIDE SEQUENCE [LARGE SCALE GENOMIC DNA]</scope>
    <source>
        <strain evidence="2 3">RSe5-2</strain>
    </source>
</reference>
<name>A0ABT4TZ48_9ACTN</name>
<evidence type="ECO:0000256" key="1">
    <source>
        <dbReference type="SAM" id="MobiDB-lite"/>
    </source>
</evidence>
<organism evidence="2 3">
    <name type="scientific">Nocardiopsis endophytica</name>
    <dbReference type="NCBI Taxonomy" id="3018445"/>
    <lineage>
        <taxon>Bacteria</taxon>
        <taxon>Bacillati</taxon>
        <taxon>Actinomycetota</taxon>
        <taxon>Actinomycetes</taxon>
        <taxon>Streptosporangiales</taxon>
        <taxon>Nocardiopsidaceae</taxon>
        <taxon>Nocardiopsis</taxon>
    </lineage>
</organism>
<sequence length="138" mass="14952">MRTDTARRTAVVWVENRGLQCCGDPFSVGMEVEWFLLPAGGADRAWMGEILDPGTAEGVTHLQEHHAGSEEPVAVAGTVRRIRIVRCRYAEVRGSVPRSLRPVPRSTELTEAPSAHGWESSAGGAQVAGYLVDLETAR</sequence>
<protein>
    <submittedName>
        <fullName evidence="2">Uncharacterized protein</fullName>
    </submittedName>
</protein>
<gene>
    <name evidence="2" type="ORF">O4J56_02555</name>
</gene>